<evidence type="ECO:0000256" key="4">
    <source>
        <dbReference type="ARBA" id="ARBA00022692"/>
    </source>
</evidence>
<feature type="transmembrane region" description="Helical" evidence="7">
    <location>
        <begin position="207"/>
        <end position="225"/>
    </location>
</feature>
<dbReference type="AlphaFoldDB" id="D8LYX0"/>
<dbReference type="InParanoid" id="D8LYX0"/>
<accession>D8LYX0</accession>
<evidence type="ECO:0000256" key="3">
    <source>
        <dbReference type="ARBA" id="ARBA00022448"/>
    </source>
</evidence>
<proteinExistence type="inferred from homology"/>
<name>D8LYX0_BLAHO</name>
<organism evidence="10">
    <name type="scientific">Blastocystis hominis</name>
    <dbReference type="NCBI Taxonomy" id="12968"/>
    <lineage>
        <taxon>Eukaryota</taxon>
        <taxon>Sar</taxon>
        <taxon>Stramenopiles</taxon>
        <taxon>Bigyra</taxon>
        <taxon>Opalozoa</taxon>
        <taxon>Opalinata</taxon>
        <taxon>Blastocystidae</taxon>
        <taxon>Blastocystis</taxon>
    </lineage>
</organism>
<evidence type="ECO:0000313" key="10">
    <source>
        <dbReference type="EMBL" id="CBK21009.2"/>
    </source>
</evidence>
<dbReference type="SUPFAM" id="SSF161111">
    <property type="entry name" value="Cation efflux protein transmembrane domain-like"/>
    <property type="match status" value="1"/>
</dbReference>
<protein>
    <submittedName>
        <fullName evidence="10">Uncharacterized protein</fullName>
    </submittedName>
</protein>
<dbReference type="SUPFAM" id="SSF160240">
    <property type="entry name" value="Cation efflux protein cytoplasmic domain-like"/>
    <property type="match status" value="1"/>
</dbReference>
<reference evidence="10" key="1">
    <citation type="submission" date="2010-02" db="EMBL/GenBank/DDBJ databases">
        <title>Sequencing and annotation of the Blastocystis hominis genome.</title>
        <authorList>
            <person name="Wincker P."/>
        </authorList>
    </citation>
    <scope>NUCLEOTIDE SEQUENCE</scope>
    <source>
        <strain evidence="10">Singapore isolate B</strain>
    </source>
</reference>
<dbReference type="NCBIfam" id="TIGR01297">
    <property type="entry name" value="CDF"/>
    <property type="match status" value="1"/>
</dbReference>
<dbReference type="InterPro" id="IPR027470">
    <property type="entry name" value="Cation_efflux_CTD"/>
</dbReference>
<evidence type="ECO:0000256" key="6">
    <source>
        <dbReference type="ARBA" id="ARBA00023136"/>
    </source>
</evidence>
<dbReference type="Proteomes" id="UP000008312">
    <property type="component" value="Unassembled WGS sequence"/>
</dbReference>
<dbReference type="InterPro" id="IPR050291">
    <property type="entry name" value="CDF_Transporter"/>
</dbReference>
<dbReference type="OrthoDB" id="435980at2759"/>
<dbReference type="InterPro" id="IPR036837">
    <property type="entry name" value="Cation_efflux_CTD_sf"/>
</dbReference>
<evidence type="ECO:0000256" key="2">
    <source>
        <dbReference type="ARBA" id="ARBA00008114"/>
    </source>
</evidence>
<evidence type="ECO:0000256" key="7">
    <source>
        <dbReference type="SAM" id="Phobius"/>
    </source>
</evidence>
<dbReference type="InterPro" id="IPR002524">
    <property type="entry name" value="Cation_efflux"/>
</dbReference>
<feature type="domain" description="Cation efflux protein transmembrane" evidence="8">
    <location>
        <begin position="39"/>
        <end position="231"/>
    </location>
</feature>
<evidence type="ECO:0000256" key="1">
    <source>
        <dbReference type="ARBA" id="ARBA00004141"/>
    </source>
</evidence>
<dbReference type="GeneID" id="24918508"/>
<feature type="transmembrane region" description="Helical" evidence="7">
    <location>
        <begin position="183"/>
        <end position="201"/>
    </location>
</feature>
<dbReference type="Pfam" id="PF01545">
    <property type="entry name" value="Cation_efflux"/>
    <property type="match status" value="1"/>
</dbReference>
<keyword evidence="3" id="KW-0813">Transport</keyword>
<feature type="domain" description="Cation efflux protein cytoplasmic" evidence="9">
    <location>
        <begin position="236"/>
        <end position="310"/>
    </location>
</feature>
<keyword evidence="5 7" id="KW-1133">Transmembrane helix</keyword>
<dbReference type="PANTHER" id="PTHR43840">
    <property type="entry name" value="MITOCHONDRIAL METAL TRANSPORTER 1-RELATED"/>
    <property type="match status" value="1"/>
</dbReference>
<feature type="transmembrane region" description="Helical" evidence="7">
    <location>
        <begin position="140"/>
        <end position="162"/>
    </location>
</feature>
<dbReference type="InterPro" id="IPR027469">
    <property type="entry name" value="Cation_efflux_TMD_sf"/>
</dbReference>
<dbReference type="Pfam" id="PF16916">
    <property type="entry name" value="ZT_dimer"/>
    <property type="match status" value="1"/>
</dbReference>
<feature type="transmembrane region" description="Helical" evidence="7">
    <location>
        <begin position="100"/>
        <end position="120"/>
    </location>
</feature>
<dbReference type="PANTHER" id="PTHR43840:SF15">
    <property type="entry name" value="MITOCHONDRIAL METAL TRANSPORTER 1-RELATED"/>
    <property type="match status" value="1"/>
</dbReference>
<dbReference type="GO" id="GO:0016020">
    <property type="term" value="C:membrane"/>
    <property type="evidence" value="ECO:0007669"/>
    <property type="project" value="UniProtKB-SubCell"/>
</dbReference>
<comment type="similarity">
    <text evidence="2">Belongs to the cation diffusion facilitator (CDF) transporter (TC 2.A.4) family.</text>
</comment>
<dbReference type="OMA" id="DVMIHIN"/>
<gene>
    <name evidence="10" type="ORF">GSBLH_T00001235001</name>
</gene>
<evidence type="ECO:0000259" key="8">
    <source>
        <dbReference type="Pfam" id="PF01545"/>
    </source>
</evidence>
<dbReference type="InterPro" id="IPR058533">
    <property type="entry name" value="Cation_efflux_TM"/>
</dbReference>
<comment type="subcellular location">
    <subcellularLocation>
        <location evidence="1">Membrane</location>
        <topology evidence="1">Multi-pass membrane protein</topology>
    </subcellularLocation>
</comment>
<evidence type="ECO:0000313" key="11">
    <source>
        <dbReference type="Proteomes" id="UP000008312"/>
    </source>
</evidence>
<dbReference type="RefSeq" id="XP_012895057.1">
    <property type="nucleotide sequence ID" value="XM_013039603.1"/>
</dbReference>
<dbReference type="GO" id="GO:0008324">
    <property type="term" value="F:monoatomic cation transmembrane transporter activity"/>
    <property type="evidence" value="ECO:0007669"/>
    <property type="project" value="InterPro"/>
</dbReference>
<evidence type="ECO:0000259" key="9">
    <source>
        <dbReference type="Pfam" id="PF16916"/>
    </source>
</evidence>
<keyword evidence="4 7" id="KW-0812">Transmembrane</keyword>
<keyword evidence="6 7" id="KW-0472">Membrane</keyword>
<dbReference type="SMR" id="D8LYX0"/>
<dbReference type="Gene3D" id="3.30.70.1350">
    <property type="entry name" value="Cation efflux protein, cytoplasmic domain"/>
    <property type="match status" value="1"/>
</dbReference>
<evidence type="ECO:0000256" key="5">
    <source>
        <dbReference type="ARBA" id="ARBA00022989"/>
    </source>
</evidence>
<keyword evidence="11" id="KW-1185">Reference proteome</keyword>
<dbReference type="EMBL" id="FN668640">
    <property type="protein sequence ID" value="CBK21009.2"/>
    <property type="molecule type" value="Genomic_DNA"/>
</dbReference>
<sequence length="325" mass="35811">MVDVTVKQNVETKPTEVEKKGDIQFDPQARARAANMTSYVAMVCNILLTIAKYVAGYFGNSSALIADAWHSLSDLATDVVVVVVSCFAKKPADLDHPYGHGRVEVVGSVLVALFLLIAGVSVGYDSAQKIQTPNEGKLEWYTSIAALVSILVNEGLYWYAYLVGKKINSQVIIANAWHHRTDAMSSVIALGGTLVALFFGWNYADPIAGLFVALMIVWIGLQILYQSMCSLVDRIPMEIVDQLNQILADIPGVEGYSDVRAREMGAFVVVDLKLYVHPGTHVEDAEEIQRVVETKIREEVKNVTEVMVRITSVRDDVREARSDHP</sequence>
<dbReference type="Gene3D" id="1.20.1510.10">
    <property type="entry name" value="Cation efflux protein transmembrane domain"/>
    <property type="match status" value="1"/>
</dbReference>
<dbReference type="FunFam" id="1.20.1510.10:FF:000006">
    <property type="entry name" value="Divalent cation efflux transporter"/>
    <property type="match status" value="1"/>
</dbReference>